<dbReference type="InterPro" id="IPR005119">
    <property type="entry name" value="LysR_subst-bd"/>
</dbReference>
<dbReference type="InterPro" id="IPR036388">
    <property type="entry name" value="WH-like_DNA-bd_sf"/>
</dbReference>
<evidence type="ECO:0000313" key="7">
    <source>
        <dbReference type="Proteomes" id="UP000281343"/>
    </source>
</evidence>
<dbReference type="Pfam" id="PF00126">
    <property type="entry name" value="HTH_1"/>
    <property type="match status" value="1"/>
</dbReference>
<dbReference type="SUPFAM" id="SSF53850">
    <property type="entry name" value="Periplasmic binding protein-like II"/>
    <property type="match status" value="1"/>
</dbReference>
<name>A0A3L9Y2U3_9RHOB</name>
<organism evidence="6 7">
    <name type="scientific">Rhodophyticola porphyridii</name>
    <dbReference type="NCBI Taxonomy" id="1852017"/>
    <lineage>
        <taxon>Bacteria</taxon>
        <taxon>Pseudomonadati</taxon>
        <taxon>Pseudomonadota</taxon>
        <taxon>Alphaproteobacteria</taxon>
        <taxon>Rhodobacterales</taxon>
        <taxon>Roseobacteraceae</taxon>
        <taxon>Rhodophyticola</taxon>
    </lineage>
</organism>
<evidence type="ECO:0000313" key="6">
    <source>
        <dbReference type="EMBL" id="RMA40623.1"/>
    </source>
</evidence>
<proteinExistence type="inferred from homology"/>
<comment type="caution">
    <text evidence="6">The sequence shown here is derived from an EMBL/GenBank/DDBJ whole genome shotgun (WGS) entry which is preliminary data.</text>
</comment>
<keyword evidence="7" id="KW-1185">Reference proteome</keyword>
<accession>A0A3L9Y2U3</accession>
<dbReference type="EMBL" id="RCNT01000016">
    <property type="protein sequence ID" value="RMA40623.1"/>
    <property type="molecule type" value="Genomic_DNA"/>
</dbReference>
<dbReference type="Pfam" id="PF03466">
    <property type="entry name" value="LysR_substrate"/>
    <property type="match status" value="1"/>
</dbReference>
<dbReference type="InterPro" id="IPR000847">
    <property type="entry name" value="LysR_HTH_N"/>
</dbReference>
<dbReference type="GO" id="GO:0000976">
    <property type="term" value="F:transcription cis-regulatory region binding"/>
    <property type="evidence" value="ECO:0007669"/>
    <property type="project" value="TreeGrafter"/>
</dbReference>
<dbReference type="OrthoDB" id="464481at2"/>
<feature type="domain" description="HTH lysR-type" evidence="5">
    <location>
        <begin position="4"/>
        <end position="61"/>
    </location>
</feature>
<evidence type="ECO:0000259" key="5">
    <source>
        <dbReference type="PROSITE" id="PS50931"/>
    </source>
</evidence>
<dbReference type="GO" id="GO:0003700">
    <property type="term" value="F:DNA-binding transcription factor activity"/>
    <property type="evidence" value="ECO:0007669"/>
    <property type="project" value="InterPro"/>
</dbReference>
<evidence type="ECO:0000256" key="4">
    <source>
        <dbReference type="ARBA" id="ARBA00023163"/>
    </source>
</evidence>
<dbReference type="AlphaFoldDB" id="A0A3L9Y2U3"/>
<dbReference type="CDD" id="cd05466">
    <property type="entry name" value="PBP2_LTTR_substrate"/>
    <property type="match status" value="1"/>
</dbReference>
<dbReference type="SUPFAM" id="SSF46785">
    <property type="entry name" value="Winged helix' DNA-binding domain"/>
    <property type="match status" value="1"/>
</dbReference>
<dbReference type="InterPro" id="IPR036390">
    <property type="entry name" value="WH_DNA-bd_sf"/>
</dbReference>
<keyword evidence="3" id="KW-0238">DNA-binding</keyword>
<protein>
    <submittedName>
        <fullName evidence="6">LysR family transcriptional regulator</fullName>
    </submittedName>
</protein>
<keyword evidence="2" id="KW-0805">Transcription regulation</keyword>
<dbReference type="Gene3D" id="1.10.10.10">
    <property type="entry name" value="Winged helix-like DNA-binding domain superfamily/Winged helix DNA-binding domain"/>
    <property type="match status" value="1"/>
</dbReference>
<sequence>MAKLNYTHLRAFHAVAHEGNLTRAAESLGVAQSAVSTQIKTLEDRLGHALFERRGRALHLTEAGRIALDYADTAFDAGTELVETLAGRGTARQVLRVGALATLSRNFQLSFLRPLLGQPDVSVVLRAGSLGELLAELEALRLDVVLLNEAPRHDAATPWRSHRIDDQPVRLVGHPHRLPPGRPVADILRDTPLVLPAEGSTLRRQFDRICDRIGVNPVIAAEADDMAMLRLLVREDTGLALVPPIVVRDELETGLLVEAEQLEDLHEAFWAITLPRQFPNPLLARVLQDTPRT</sequence>
<evidence type="ECO:0000256" key="1">
    <source>
        <dbReference type="ARBA" id="ARBA00009437"/>
    </source>
</evidence>
<dbReference type="PROSITE" id="PS50931">
    <property type="entry name" value="HTH_LYSR"/>
    <property type="match status" value="1"/>
</dbReference>
<reference evidence="6 7" key="1">
    <citation type="submission" date="2018-10" db="EMBL/GenBank/DDBJ databases">
        <authorList>
            <person name="Jung H.S."/>
            <person name="Jeon C.O."/>
        </authorList>
    </citation>
    <scope>NUCLEOTIDE SEQUENCE [LARGE SCALE GENOMIC DNA]</scope>
    <source>
        <strain evidence="6 7">MA-7-27</strain>
    </source>
</reference>
<gene>
    <name evidence="6" type="ORF">D9R08_18695</name>
</gene>
<evidence type="ECO:0000256" key="3">
    <source>
        <dbReference type="ARBA" id="ARBA00023125"/>
    </source>
</evidence>
<dbReference type="PANTHER" id="PTHR30126:SF98">
    <property type="entry name" value="HTH-TYPE TRANSCRIPTIONAL ACTIVATOR BAUR"/>
    <property type="match status" value="1"/>
</dbReference>
<dbReference type="PANTHER" id="PTHR30126">
    <property type="entry name" value="HTH-TYPE TRANSCRIPTIONAL REGULATOR"/>
    <property type="match status" value="1"/>
</dbReference>
<dbReference type="Proteomes" id="UP000281343">
    <property type="component" value="Unassembled WGS sequence"/>
</dbReference>
<comment type="similarity">
    <text evidence="1">Belongs to the LysR transcriptional regulatory family.</text>
</comment>
<keyword evidence="4" id="KW-0804">Transcription</keyword>
<dbReference type="FunFam" id="1.10.10.10:FF:000001">
    <property type="entry name" value="LysR family transcriptional regulator"/>
    <property type="match status" value="1"/>
</dbReference>
<dbReference type="Gene3D" id="3.40.190.10">
    <property type="entry name" value="Periplasmic binding protein-like II"/>
    <property type="match status" value="2"/>
</dbReference>
<dbReference type="RefSeq" id="WP_121899635.1">
    <property type="nucleotide sequence ID" value="NZ_RCNT01000016.1"/>
</dbReference>
<dbReference type="PRINTS" id="PR00039">
    <property type="entry name" value="HTHLYSR"/>
</dbReference>
<evidence type="ECO:0000256" key="2">
    <source>
        <dbReference type="ARBA" id="ARBA00023015"/>
    </source>
</evidence>